<proteinExistence type="inferred from homology"/>
<evidence type="ECO:0000256" key="1">
    <source>
        <dbReference type="ARBA" id="ARBA00007592"/>
    </source>
</evidence>
<dbReference type="RefSeq" id="WP_114791306.1">
    <property type="nucleotide sequence ID" value="NZ_CP139960.1"/>
</dbReference>
<dbReference type="EC" id="4.2.1.41" evidence="4"/>
<dbReference type="PANTHER" id="PTHR12128">
    <property type="entry name" value="DIHYDRODIPICOLINATE SYNTHASE"/>
    <property type="match status" value="1"/>
</dbReference>
<dbReference type="PANTHER" id="PTHR12128:SF66">
    <property type="entry name" value="4-HYDROXY-2-OXOGLUTARATE ALDOLASE, MITOCHONDRIAL"/>
    <property type="match status" value="1"/>
</dbReference>
<gene>
    <name evidence="4" type="ORF">U0035_00180</name>
</gene>
<comment type="similarity">
    <text evidence="1 3">Belongs to the DapA family.</text>
</comment>
<dbReference type="GO" id="GO:0008840">
    <property type="term" value="F:4-hydroxy-tetrahydrodipicolinate synthase activity"/>
    <property type="evidence" value="ECO:0007669"/>
    <property type="project" value="UniProtKB-EC"/>
</dbReference>
<accession>A0ABZ0W7U5</accession>
<dbReference type="EC" id="4.1.3.3" evidence="4"/>
<evidence type="ECO:0000313" key="4">
    <source>
        <dbReference type="EMBL" id="WQD38562.1"/>
    </source>
</evidence>
<dbReference type="GO" id="GO:0047448">
    <property type="term" value="F:5-dehydro-4-deoxyglucarate dehydratase activity"/>
    <property type="evidence" value="ECO:0007669"/>
    <property type="project" value="UniProtKB-EC"/>
</dbReference>
<name>A0ABZ0W7U5_9BACT</name>
<dbReference type="GO" id="GO:0008747">
    <property type="term" value="F:N-acetylneuraminate lyase activity"/>
    <property type="evidence" value="ECO:0007669"/>
    <property type="project" value="UniProtKB-EC"/>
</dbReference>
<protein>
    <submittedName>
        <fullName evidence="4">Dihydrodipicolinate synthase family protein</fullName>
        <ecNumber evidence="4">4.1.3.3</ecNumber>
        <ecNumber evidence="4">4.2.1.41</ecNumber>
        <ecNumber evidence="4">4.3.3.7</ecNumber>
    </submittedName>
</protein>
<dbReference type="Pfam" id="PF00701">
    <property type="entry name" value="DHDPS"/>
    <property type="match status" value="1"/>
</dbReference>
<keyword evidence="5" id="KW-1185">Reference proteome</keyword>
<keyword evidence="2 3" id="KW-0456">Lyase</keyword>
<evidence type="ECO:0000256" key="3">
    <source>
        <dbReference type="PIRNR" id="PIRNR001365"/>
    </source>
</evidence>
<dbReference type="InterPro" id="IPR002220">
    <property type="entry name" value="DapA-like"/>
</dbReference>
<dbReference type="CDD" id="cd00408">
    <property type="entry name" value="DHDPS-like"/>
    <property type="match status" value="1"/>
</dbReference>
<dbReference type="EC" id="4.3.3.7" evidence="4"/>
<dbReference type="Proteomes" id="UP001325680">
    <property type="component" value="Chromosome"/>
</dbReference>
<sequence length="308" mass="34421">MITEKKFVPVMLTPFDESGAIDYDALTSITLYYLDAGAKGLFANCQSSEMFDLSPKERLQVIAHVVRITEGRLPVVAAGNFGATLSEQAEFIKQVYSLGVQAVILLTNQLVKANEPEEVLEANIMELFSLTGAIPVGFYECPVPYKIILSPALLARLAGTGRVTYHKDTCLDLAEVEKKNELTQTQPDFGLYDAYMAHAVDSLKAGSAGLSCIQGNYFPELVVWLCNNYNNRELTGDVKRVQQFFIDEMQVMHEDYPIAAKYFLQKRGLPMSTYVRKKGNTAVSETTVERMDQLYNRYHALARNLSIL</sequence>
<organism evidence="4 5">
    <name type="scientific">Niabella yanshanensis</name>
    <dbReference type="NCBI Taxonomy" id="577386"/>
    <lineage>
        <taxon>Bacteria</taxon>
        <taxon>Pseudomonadati</taxon>
        <taxon>Bacteroidota</taxon>
        <taxon>Chitinophagia</taxon>
        <taxon>Chitinophagales</taxon>
        <taxon>Chitinophagaceae</taxon>
        <taxon>Niabella</taxon>
    </lineage>
</organism>
<dbReference type="EMBL" id="CP139960">
    <property type="protein sequence ID" value="WQD38562.1"/>
    <property type="molecule type" value="Genomic_DNA"/>
</dbReference>
<evidence type="ECO:0000256" key="2">
    <source>
        <dbReference type="ARBA" id="ARBA00023239"/>
    </source>
</evidence>
<dbReference type="PIRSF" id="PIRSF001365">
    <property type="entry name" value="DHDPS"/>
    <property type="match status" value="1"/>
</dbReference>
<dbReference type="SUPFAM" id="SSF51569">
    <property type="entry name" value="Aldolase"/>
    <property type="match status" value="1"/>
</dbReference>
<evidence type="ECO:0000313" key="5">
    <source>
        <dbReference type="Proteomes" id="UP001325680"/>
    </source>
</evidence>
<dbReference type="InterPro" id="IPR013785">
    <property type="entry name" value="Aldolase_TIM"/>
</dbReference>
<reference evidence="4 5" key="1">
    <citation type="submission" date="2023-12" db="EMBL/GenBank/DDBJ databases">
        <title>Genome sequencing and assembly of bacterial species from a model synthetic community.</title>
        <authorList>
            <person name="Hogle S.L."/>
        </authorList>
    </citation>
    <scope>NUCLEOTIDE SEQUENCE [LARGE SCALE GENOMIC DNA]</scope>
    <source>
        <strain evidence="4 5">HAMBI_3031</strain>
    </source>
</reference>
<dbReference type="Gene3D" id="3.20.20.70">
    <property type="entry name" value="Aldolase class I"/>
    <property type="match status" value="1"/>
</dbReference>
<dbReference type="SMART" id="SM01130">
    <property type="entry name" value="DHDPS"/>
    <property type="match status" value="1"/>
</dbReference>